<dbReference type="EMBL" id="JANBUL010000005">
    <property type="protein sequence ID" value="KAJ2785951.1"/>
    <property type="molecule type" value="Genomic_DNA"/>
</dbReference>
<reference evidence="2" key="1">
    <citation type="submission" date="2022-07" db="EMBL/GenBank/DDBJ databases">
        <title>Phylogenomic reconstructions and comparative analyses of Kickxellomycotina fungi.</title>
        <authorList>
            <person name="Reynolds N.K."/>
            <person name="Stajich J.E."/>
            <person name="Barry K."/>
            <person name="Grigoriev I.V."/>
            <person name="Crous P."/>
            <person name="Smith M.E."/>
        </authorList>
    </citation>
    <scope>NUCLEOTIDE SEQUENCE</scope>
    <source>
        <strain evidence="2">NBRC 105414</strain>
    </source>
</reference>
<gene>
    <name evidence="2" type="ORF">H4R18_000166</name>
</gene>
<comment type="caution">
    <text evidence="2">The sequence shown here is derived from an EMBL/GenBank/DDBJ whole genome shotgun (WGS) entry which is preliminary data.</text>
</comment>
<feature type="region of interest" description="Disordered" evidence="1">
    <location>
        <begin position="83"/>
        <end position="169"/>
    </location>
</feature>
<dbReference type="Proteomes" id="UP001140217">
    <property type="component" value="Unassembled WGS sequence"/>
</dbReference>
<protein>
    <recommendedName>
        <fullName evidence="4">Zinc-ribbon 15 domain-containing protein</fullName>
    </recommendedName>
</protein>
<keyword evidence="3" id="KW-1185">Reference proteome</keyword>
<evidence type="ECO:0008006" key="4">
    <source>
        <dbReference type="Google" id="ProtNLM"/>
    </source>
</evidence>
<evidence type="ECO:0000256" key="1">
    <source>
        <dbReference type="SAM" id="MobiDB-lite"/>
    </source>
</evidence>
<dbReference type="OrthoDB" id="5545479at2759"/>
<evidence type="ECO:0000313" key="3">
    <source>
        <dbReference type="Proteomes" id="UP001140217"/>
    </source>
</evidence>
<dbReference type="PANTHER" id="PTHR28139:SF1">
    <property type="entry name" value="UPF0768 PROTEIN YBL029C-A"/>
    <property type="match status" value="1"/>
</dbReference>
<proteinExistence type="predicted"/>
<organism evidence="2 3">
    <name type="scientific">Coemansia javaensis</name>
    <dbReference type="NCBI Taxonomy" id="2761396"/>
    <lineage>
        <taxon>Eukaryota</taxon>
        <taxon>Fungi</taxon>
        <taxon>Fungi incertae sedis</taxon>
        <taxon>Zoopagomycota</taxon>
        <taxon>Kickxellomycotina</taxon>
        <taxon>Kickxellomycetes</taxon>
        <taxon>Kickxellales</taxon>
        <taxon>Kickxellaceae</taxon>
        <taxon>Coemansia</taxon>
    </lineage>
</organism>
<name>A0A9W8LM25_9FUNG</name>
<sequence length="169" mass="18722">MTWFIIPIFFGVRDHIRSVGAELIPCPRCHNMAIQTINRRRWFTLYCIPVVPISRRRELLHCGICRWEGIIVPAARHSHDTSAALLATESPARGASFPSEATPLSMPAPPPPQSLQAAPSFQPVPYPPDSYRAPPDRYQGANTSGYQGANTSSYQGPPPAYSKDLPERD</sequence>
<evidence type="ECO:0000313" key="2">
    <source>
        <dbReference type="EMBL" id="KAJ2785951.1"/>
    </source>
</evidence>
<feature type="compositionally biased region" description="Polar residues" evidence="1">
    <location>
        <begin position="140"/>
        <end position="155"/>
    </location>
</feature>
<dbReference type="AlphaFoldDB" id="A0A9W8LM25"/>
<accession>A0A9W8LM25</accession>
<dbReference type="PANTHER" id="PTHR28139">
    <property type="entry name" value="UPF0768 PROTEIN YBL029C-A"/>
    <property type="match status" value="1"/>
</dbReference>